<dbReference type="Proteomes" id="UP001185899">
    <property type="component" value="Unassembled WGS sequence"/>
</dbReference>
<evidence type="ECO:0000259" key="3">
    <source>
        <dbReference type="SMART" id="SM00829"/>
    </source>
</evidence>
<evidence type="ECO:0000313" key="4">
    <source>
        <dbReference type="EMBL" id="MDV6229252.1"/>
    </source>
</evidence>
<protein>
    <recommendedName>
        <fullName evidence="2">Zinc-type alcohol dehydrogenase-like protein</fullName>
    </recommendedName>
</protein>
<dbReference type="InterPro" id="IPR011032">
    <property type="entry name" value="GroES-like_sf"/>
</dbReference>
<dbReference type="Pfam" id="PF13602">
    <property type="entry name" value="ADH_zinc_N_2"/>
    <property type="match status" value="1"/>
</dbReference>
<dbReference type="InterPro" id="IPR013154">
    <property type="entry name" value="ADH-like_N"/>
</dbReference>
<evidence type="ECO:0000256" key="2">
    <source>
        <dbReference type="RuleBase" id="RU364000"/>
    </source>
</evidence>
<dbReference type="InterPro" id="IPR014182">
    <property type="entry name" value="ADH_Zn_typ-1"/>
</dbReference>
<name>A0ABU4ASP0_9NOCA</name>
<dbReference type="SMART" id="SM00829">
    <property type="entry name" value="PKS_ER"/>
    <property type="match status" value="1"/>
</dbReference>
<dbReference type="InterPro" id="IPR051603">
    <property type="entry name" value="Zinc-ADH_QOR/CCCR"/>
</dbReference>
<dbReference type="InterPro" id="IPR020843">
    <property type="entry name" value="ER"/>
</dbReference>
<keyword evidence="2" id="KW-0862">Zinc</keyword>
<feature type="domain" description="Enoyl reductase (ER)" evidence="3">
    <location>
        <begin position="17"/>
        <end position="334"/>
    </location>
</feature>
<evidence type="ECO:0000313" key="5">
    <source>
        <dbReference type="Proteomes" id="UP001185899"/>
    </source>
</evidence>
<dbReference type="PANTHER" id="PTHR44154:SF1">
    <property type="entry name" value="QUINONE OXIDOREDUCTASE"/>
    <property type="match status" value="1"/>
</dbReference>
<reference evidence="4 5" key="1">
    <citation type="submission" date="2023-10" db="EMBL/GenBank/DDBJ databases">
        <title>Development of a sustainable strategy for remediation of hydrocarbon-contaminated territories based on the waste exchange concept.</title>
        <authorList>
            <person name="Krivoruchko A."/>
        </authorList>
    </citation>
    <scope>NUCLEOTIDE SEQUENCE [LARGE SCALE GENOMIC DNA]</scope>
    <source>
        <strain evidence="4 5">IEGM 1322</strain>
    </source>
</reference>
<keyword evidence="2" id="KW-0479">Metal-binding</keyword>
<keyword evidence="5" id="KW-1185">Reference proteome</keyword>
<sequence>MTETMKAVAYTRSLPIDDPASLTDVVLDLPTVRPRDLLVDVRAVSVNPVDVKVRAGNDPQGTRKVFGFDAAGVVRAVGADVTMFAPGDEVYYAGDIGRPGTNSQFHAVDERIVAKKPTTLDFAQAAALPLTAITAWEGLFDKLRITAETTGTLLMVGATGGVGSVVLQLVRALVPGVRVIATAADEDAVEWVRSLGAAEVVNHRRDLREEVRRVAPDGVDYVFTAHSSGQVEIYADLLTPFGQIVAIDDPETLDVLPLKTKAISWHWEFMFARPMHDTPDLIRQHELLTRVAELVDAGSVRTTVTTVLSPIDAEQLREAHRLVETGHVRGKVVIAARS</sequence>
<dbReference type="PANTHER" id="PTHR44154">
    <property type="entry name" value="QUINONE OXIDOREDUCTASE"/>
    <property type="match status" value="1"/>
</dbReference>
<evidence type="ECO:0000256" key="1">
    <source>
        <dbReference type="ARBA" id="ARBA00022857"/>
    </source>
</evidence>
<dbReference type="RefSeq" id="WP_317547196.1">
    <property type="nucleotide sequence ID" value="NZ_JAWLKE010000001.1"/>
</dbReference>
<proteinExistence type="inferred from homology"/>
<accession>A0ABU4ASP0</accession>
<dbReference type="SUPFAM" id="SSF51735">
    <property type="entry name" value="NAD(P)-binding Rossmann-fold domains"/>
    <property type="match status" value="1"/>
</dbReference>
<dbReference type="NCBIfam" id="TIGR02817">
    <property type="entry name" value="adh_fam_1"/>
    <property type="match status" value="1"/>
</dbReference>
<comment type="similarity">
    <text evidence="2">Belongs to the zinc-containing alcohol dehydrogenase family. Quinone oxidoreductase subfamily.</text>
</comment>
<keyword evidence="1" id="KW-0521">NADP</keyword>
<dbReference type="EMBL" id="JAWLKE010000001">
    <property type="protein sequence ID" value="MDV6229252.1"/>
    <property type="molecule type" value="Genomic_DNA"/>
</dbReference>
<dbReference type="Gene3D" id="3.40.50.720">
    <property type="entry name" value="NAD(P)-binding Rossmann-like Domain"/>
    <property type="match status" value="1"/>
</dbReference>
<dbReference type="Gene3D" id="3.90.180.10">
    <property type="entry name" value="Medium-chain alcohol dehydrogenases, catalytic domain"/>
    <property type="match status" value="1"/>
</dbReference>
<keyword evidence="2" id="KW-0560">Oxidoreductase</keyword>
<dbReference type="SUPFAM" id="SSF50129">
    <property type="entry name" value="GroES-like"/>
    <property type="match status" value="1"/>
</dbReference>
<comment type="caution">
    <text evidence="4">The sequence shown here is derived from an EMBL/GenBank/DDBJ whole genome shotgun (WGS) entry which is preliminary data.</text>
</comment>
<organism evidence="4 5">
    <name type="scientific">Rhodococcus cercidiphylli</name>
    <dbReference type="NCBI Taxonomy" id="489916"/>
    <lineage>
        <taxon>Bacteria</taxon>
        <taxon>Bacillati</taxon>
        <taxon>Actinomycetota</taxon>
        <taxon>Actinomycetes</taxon>
        <taxon>Mycobacteriales</taxon>
        <taxon>Nocardiaceae</taxon>
        <taxon>Rhodococcus</taxon>
    </lineage>
</organism>
<dbReference type="InterPro" id="IPR036291">
    <property type="entry name" value="NAD(P)-bd_dom_sf"/>
</dbReference>
<dbReference type="CDD" id="cd08252">
    <property type="entry name" value="AL_MDR"/>
    <property type="match status" value="1"/>
</dbReference>
<dbReference type="Pfam" id="PF08240">
    <property type="entry name" value="ADH_N"/>
    <property type="match status" value="1"/>
</dbReference>
<gene>
    <name evidence="4" type="ORF">R3P95_01735</name>
</gene>